<feature type="compositionally biased region" description="Polar residues" evidence="2">
    <location>
        <begin position="725"/>
        <end position="737"/>
    </location>
</feature>
<dbReference type="VEuPathDB" id="TriTrypDB:LdBPK_323840.1"/>
<feature type="region of interest" description="Disordered" evidence="2">
    <location>
        <begin position="1086"/>
        <end position="1112"/>
    </location>
</feature>
<feature type="region of interest" description="Disordered" evidence="2">
    <location>
        <begin position="962"/>
        <end position="989"/>
    </location>
</feature>
<feature type="region of interest" description="Disordered" evidence="2">
    <location>
        <begin position="116"/>
        <end position="167"/>
    </location>
</feature>
<dbReference type="Proteomes" id="UP000318821">
    <property type="component" value="Unassembled WGS sequence"/>
</dbReference>
<evidence type="ECO:0000256" key="2">
    <source>
        <dbReference type="SAM" id="MobiDB-lite"/>
    </source>
</evidence>
<feature type="compositionally biased region" description="Polar residues" evidence="2">
    <location>
        <begin position="1"/>
        <end position="11"/>
    </location>
</feature>
<feature type="compositionally biased region" description="Low complexity" evidence="2">
    <location>
        <begin position="191"/>
        <end position="206"/>
    </location>
</feature>
<dbReference type="PANTHER" id="PTHR24216">
    <property type="entry name" value="PAXILLIN-RELATED"/>
    <property type="match status" value="1"/>
</dbReference>
<dbReference type="VEuPathDB" id="TriTrypDB:LDHU3_32.4970"/>
<feature type="compositionally biased region" description="Low complexity" evidence="2">
    <location>
        <begin position="481"/>
        <end position="492"/>
    </location>
</feature>
<feature type="region of interest" description="Disordered" evidence="2">
    <location>
        <begin position="68"/>
        <end position="98"/>
    </location>
</feature>
<feature type="region of interest" description="Disordered" evidence="2">
    <location>
        <begin position="579"/>
        <end position="620"/>
    </location>
</feature>
<proteinExistence type="predicted"/>
<feature type="region of interest" description="Disordered" evidence="2">
    <location>
        <begin position="326"/>
        <end position="386"/>
    </location>
</feature>
<reference evidence="4" key="1">
    <citation type="submission" date="2019-02" db="EMBL/GenBank/DDBJ databases">
        <title>FDA dAtabase for Regulatory Grade micrObial Sequences (FDA-ARGOS): Supporting development and validation of Infectious Disease Dx tests.</title>
        <authorList>
            <person name="Duncan R."/>
            <person name="Fisher C."/>
            <person name="Tallon L."/>
            <person name="Sadzewicz L."/>
            <person name="Sengamalay N."/>
            <person name="Ott S."/>
            <person name="Godinez A."/>
            <person name="Nagaraj S."/>
            <person name="Vavikolanu K."/>
            <person name="Vyas G."/>
            <person name="Nadendla S."/>
            <person name="Aluvathingal J."/>
            <person name="Sichtig H."/>
        </authorList>
    </citation>
    <scope>NUCLEOTIDE SEQUENCE [LARGE SCALE GENOMIC DNA]</scope>
    <source>
        <strain evidence="4">FDAARGOS_360</strain>
    </source>
</reference>
<dbReference type="VEuPathDB" id="TriTrypDB:LdCL_320044500"/>
<feature type="coiled-coil region" evidence="1">
    <location>
        <begin position="667"/>
        <end position="697"/>
    </location>
</feature>
<feature type="region of interest" description="Disordered" evidence="2">
    <location>
        <begin position="463"/>
        <end position="499"/>
    </location>
</feature>
<comment type="caution">
    <text evidence="3">The sequence shown here is derived from an EMBL/GenBank/DDBJ whole genome shotgun (WGS) entry which is preliminary data.</text>
</comment>
<feature type="region of interest" description="Disordered" evidence="2">
    <location>
        <begin position="898"/>
        <end position="918"/>
    </location>
</feature>
<sequence>MRTASSESPNHICTPAAAMSSDTSPPGDCRSPLQVAASIPSSIGDVGRKSSSSPLRSCGLADAASLWDETRSVSSSVRSIRRRRGGEVSGAGAAEGKDWTQAFMDLEQMRRENQELLHGSLRGDRSETGSLLDDTFAGSRSESSAISSVRRRRRGMAASVSASGSRAVSCALFEKSLSGAPVVAESVTDTAEADTSAAAPASAGEPNGRNHGITSGAAEERLTSSPPPATYSSADADTRSHSTVTEPGRTSGLPNWLKRPTVEERRPSVAKALKNASAAVPTAATEATSRGAVSVCPPAPSPVCSLIIDAPAEKLNEAACPSSLATKPSIHANPPSRHFPSPMQKAHTDPARAAAPSPSRGPRSRMVAANSSAAAPASNASSPSPMNTAAALVGGPAAAYPTRRASPSFSAASQPLAQTYMTRQTKTTAVGIAPSSSSGGNARFPPTPVKAAVSPVATASPGLPAAPTAAGAVDTPSKPSAEVPAAVTPAVKPAEEKPRVSAPCVSARVSFEDKLRSPDPRPQLLPAEVEAGRLTTMESRKAPAPSMTATVAESPSLCDALEAPNVPVSRKRTVLHDRAASAMRTSRGAGQTNALSRLSAEDVTRNGEKGPSAPRVAASVPRQRKCSFVARLPREGTAFDPSQLKGGAAPATSAVGLLHRTTILTELRRQEVMRDRLARESRTAEEARARFAVLKQAEVSRINASGAHAVEAASSVRAVTGSAEARSSSPQDTSQHVSKGRRRSLAVTQPRMSHKRVALVSPSLTAPAVPANGVRACTQNPSHLGTQRSSEVVGAASSKMHRPNTSVTSLLLASTPEADRGHCLRGERPQSSPSLIGAEAFAHPRKPLEATALSGTQPHLPSAAVRKDSAAAASSNSRNPATNGGVWREQHWLNTMSASPQPASAETEKVSSAPAQKAWPQANATASIEPVTATTASLAQSAPALFLVGELPKALFSKASPTGAKPLPSAGSSLSSPPSPRSGTALAKGKRVGRIIEWDPFERHGVIAESEGGRRYRIANTRAFETVLPTMLRTLEGAAVEFDVDRQASADRVIIRNRLTPITAESYRQRPPVDFLSPAMLSWAGPHAAASKQDETSSDNTERESGFSDGGNTAVEAEELFAKNIIIDVSSIPATQIARWSGPLSEEAVIQPTKNLKDMRSSRLFDAEINAYLRLKQQLGNTADAQRVLAEQRERDAKGAVRRDVIAEKTEGIILAWSGIHRSGLIREGVQHRGDEASSDGTLPATLDNGDGAAEETLCIIRNAHAFQSALPTSQSLQHRRVAFTKVSYSAQPHRYYAENIIVVGDVRYNAAVPSLEEARTIKEREKAAAMQHRHFGALFMEDDDGHGAGSGERQPSNSQQSAAARPAEEASTRAAASALLRDDEAQVDPNKVLYGVIVRWSGGQGVIEGGDGRHFYLRSAADFEQLVDKSSHHLRGAVVQFKQDVASPRYACQVDILSTAATAMSELKPLLEKTAFNVFAANGAEPAANVEAAAAASKAVPEGVEWTHGTLLSWSSMEGQGIIIGEADHEARYVLRDPEENVVDYTAKQALLRKGRRVKFTPFGSTGRLACNVVLLEAEVDEEALAEEVLRPKEPQLSMDGNKNEAVPSPMSTSYWLNRMDKAGYDTKEVKNEELLKKDHWWSDPRKNVRFPNSDMTAGHLALIGPASMMNVAMKTKDPKKLDKMLKKYQSRLTEEQKEYAWRQAKEMAPKYEECVRKGRERNEEPTFYFF</sequence>
<evidence type="ECO:0000313" key="3">
    <source>
        <dbReference type="EMBL" id="TPP47385.1"/>
    </source>
</evidence>
<feature type="compositionally biased region" description="Basic and acidic residues" evidence="2">
    <location>
        <begin position="1092"/>
        <end position="1106"/>
    </location>
</feature>
<feature type="compositionally biased region" description="Low complexity" evidence="2">
    <location>
        <begin position="156"/>
        <end position="167"/>
    </location>
</feature>
<dbReference type="VEuPathDB" id="TriTrypDB:LdBPK_323850.1"/>
<dbReference type="VEuPathDB" id="TriTrypDB:LdCL_320044400"/>
<gene>
    <name evidence="3" type="ORF">CGC20_35200</name>
</gene>
<keyword evidence="1" id="KW-0175">Coiled coil</keyword>
<feature type="region of interest" description="Disordered" evidence="2">
    <location>
        <begin position="852"/>
        <end position="885"/>
    </location>
</feature>
<dbReference type="EMBL" id="RHLD01000003">
    <property type="protein sequence ID" value="TPP47385.1"/>
    <property type="molecule type" value="Genomic_DNA"/>
</dbReference>
<feature type="compositionally biased region" description="Low complexity" evidence="2">
    <location>
        <begin position="966"/>
        <end position="976"/>
    </location>
</feature>
<feature type="compositionally biased region" description="Low complexity" evidence="2">
    <location>
        <begin position="463"/>
        <end position="472"/>
    </location>
</feature>
<accession>A0A504XI35</accession>
<evidence type="ECO:0000256" key="1">
    <source>
        <dbReference type="SAM" id="Coils"/>
    </source>
</evidence>
<feature type="region of interest" description="Disordered" evidence="2">
    <location>
        <begin position="721"/>
        <end position="756"/>
    </location>
</feature>
<feature type="region of interest" description="Disordered" evidence="2">
    <location>
        <begin position="1"/>
        <end position="34"/>
    </location>
</feature>
<feature type="compositionally biased region" description="Basic and acidic residues" evidence="2">
    <location>
        <begin position="599"/>
        <end position="608"/>
    </location>
</feature>
<feature type="compositionally biased region" description="Basic and acidic residues" evidence="2">
    <location>
        <begin position="116"/>
        <end position="127"/>
    </location>
</feature>
<dbReference type="PANTHER" id="PTHR24216:SF65">
    <property type="entry name" value="PAXILLIN-LIKE PROTEIN 1"/>
    <property type="match status" value="1"/>
</dbReference>
<evidence type="ECO:0000313" key="4">
    <source>
        <dbReference type="Proteomes" id="UP000318821"/>
    </source>
</evidence>
<name>A0A504XI35_LEIDO</name>
<feature type="compositionally biased region" description="Low complexity" evidence="2">
    <location>
        <begin position="137"/>
        <end position="148"/>
    </location>
</feature>
<organism evidence="3 4">
    <name type="scientific">Leishmania donovani</name>
    <dbReference type="NCBI Taxonomy" id="5661"/>
    <lineage>
        <taxon>Eukaryota</taxon>
        <taxon>Discoba</taxon>
        <taxon>Euglenozoa</taxon>
        <taxon>Kinetoplastea</taxon>
        <taxon>Metakinetoplastina</taxon>
        <taxon>Trypanosomatida</taxon>
        <taxon>Trypanosomatidae</taxon>
        <taxon>Leishmaniinae</taxon>
        <taxon>Leishmania</taxon>
    </lineage>
</organism>
<dbReference type="VEuPathDB" id="TriTrypDB:LDHU3_32.4980"/>
<protein>
    <submittedName>
        <fullName evidence="3">Uncharacterized protein</fullName>
    </submittedName>
</protein>
<feature type="region of interest" description="Disordered" evidence="2">
    <location>
        <begin position="191"/>
        <end position="276"/>
    </location>
</feature>
<feature type="compositionally biased region" description="Low complexity" evidence="2">
    <location>
        <begin position="351"/>
        <end position="386"/>
    </location>
</feature>
<feature type="region of interest" description="Disordered" evidence="2">
    <location>
        <begin position="1341"/>
        <end position="1382"/>
    </location>
</feature>